<comment type="similarity">
    <text evidence="5">Belongs to the YqgF HJR family.</text>
</comment>
<dbReference type="InterPro" id="IPR012337">
    <property type="entry name" value="RNaseH-like_sf"/>
</dbReference>
<evidence type="ECO:0000256" key="5">
    <source>
        <dbReference type="HAMAP-Rule" id="MF_00651"/>
    </source>
</evidence>
<feature type="domain" description="YqgF/RNase H-like" evidence="6">
    <location>
        <begin position="10"/>
        <end position="112"/>
    </location>
</feature>
<dbReference type="EMBL" id="JABUOH010000066">
    <property type="protein sequence ID" value="NWN46122.1"/>
    <property type="molecule type" value="Genomic_DNA"/>
</dbReference>
<protein>
    <recommendedName>
        <fullName evidence="5">Putative pre-16S rRNA nuclease</fullName>
        <ecNumber evidence="5">3.1.-.-</ecNumber>
    </recommendedName>
</protein>
<gene>
    <name evidence="7" type="primary">ruvX</name>
    <name evidence="7" type="ORF">HR065_03485</name>
</gene>
<dbReference type="GO" id="GO:0004518">
    <property type="term" value="F:nuclease activity"/>
    <property type="evidence" value="ECO:0007669"/>
    <property type="project" value="UniProtKB-KW"/>
</dbReference>
<evidence type="ECO:0000313" key="8">
    <source>
        <dbReference type="Proteomes" id="UP000568109"/>
    </source>
</evidence>
<dbReference type="SMART" id="SM00732">
    <property type="entry name" value="YqgFc"/>
    <property type="match status" value="1"/>
</dbReference>
<accession>A0A851HAY9</accession>
<sequence>MEDLFVNNNNSFLGLDLGEKTLGIALSESGIIANNLKTINFTQHKYEELLMPLKEVIEQFNIKTIILGNPKHMNNDVGIKAKISMEFQEKLQNNFPSVEVILWDERLSTIQAFQAMNSSSGPKVSKNKQKKNKKLKDEIAAMIILQNFLNFRSNQLLEQQQLAKKLEKKPKKTKKNKKR</sequence>
<dbReference type="InterPro" id="IPR037027">
    <property type="entry name" value="YqgF/RNaseH-like_dom_sf"/>
</dbReference>
<keyword evidence="2 5" id="KW-0690">Ribosome biogenesis</keyword>
<keyword evidence="3 5" id="KW-0540">Nuclease</keyword>
<dbReference type="InterPro" id="IPR005227">
    <property type="entry name" value="YqgF"/>
</dbReference>
<dbReference type="PANTHER" id="PTHR33317:SF4">
    <property type="entry name" value="POLYNUCLEOTIDYL TRANSFERASE, RIBONUCLEASE H-LIKE SUPERFAMILY PROTEIN"/>
    <property type="match status" value="1"/>
</dbReference>
<keyword evidence="4 5" id="KW-0378">Hydrolase</keyword>
<comment type="caution">
    <text evidence="7">The sequence shown here is derived from an EMBL/GenBank/DDBJ whole genome shotgun (WGS) entry which is preliminary data.</text>
</comment>
<dbReference type="NCBIfam" id="TIGR00250">
    <property type="entry name" value="RNAse_H_YqgF"/>
    <property type="match status" value="1"/>
</dbReference>
<dbReference type="CDD" id="cd16964">
    <property type="entry name" value="YqgF"/>
    <property type="match status" value="1"/>
</dbReference>
<keyword evidence="8" id="KW-1185">Reference proteome</keyword>
<keyword evidence="1 5" id="KW-0963">Cytoplasm</keyword>
<evidence type="ECO:0000256" key="1">
    <source>
        <dbReference type="ARBA" id="ARBA00022490"/>
    </source>
</evidence>
<evidence type="ECO:0000256" key="2">
    <source>
        <dbReference type="ARBA" id="ARBA00022517"/>
    </source>
</evidence>
<comment type="function">
    <text evidence="5">Could be a nuclease involved in processing of the 5'-end of pre-16S rRNA.</text>
</comment>
<organism evidence="7 8">
    <name type="scientific">Candidatus Phytoplasma pruni</name>
    <dbReference type="NCBI Taxonomy" id="479893"/>
    <lineage>
        <taxon>Bacteria</taxon>
        <taxon>Bacillati</taxon>
        <taxon>Mycoplasmatota</taxon>
        <taxon>Mollicutes</taxon>
        <taxon>Acholeplasmatales</taxon>
        <taxon>Acholeplasmataceae</taxon>
        <taxon>Candidatus Phytoplasma</taxon>
        <taxon>16SrIII (X-disease group)</taxon>
    </lineage>
</organism>
<dbReference type="Proteomes" id="UP000568109">
    <property type="component" value="Unassembled WGS sequence"/>
</dbReference>
<dbReference type="InterPro" id="IPR006641">
    <property type="entry name" value="YqgF/RNaseH-like_dom"/>
</dbReference>
<comment type="subcellular location">
    <subcellularLocation>
        <location evidence="5">Cytoplasm</location>
    </subcellularLocation>
</comment>
<dbReference type="Pfam" id="PF03652">
    <property type="entry name" value="RuvX"/>
    <property type="match status" value="1"/>
</dbReference>
<evidence type="ECO:0000313" key="7">
    <source>
        <dbReference type="EMBL" id="NWN46122.1"/>
    </source>
</evidence>
<dbReference type="HAMAP" id="MF_00651">
    <property type="entry name" value="Nuclease_YqgF"/>
    <property type="match status" value="1"/>
</dbReference>
<evidence type="ECO:0000256" key="3">
    <source>
        <dbReference type="ARBA" id="ARBA00022722"/>
    </source>
</evidence>
<evidence type="ECO:0000256" key="4">
    <source>
        <dbReference type="ARBA" id="ARBA00022801"/>
    </source>
</evidence>
<name>A0A851HAY9_9MOLU</name>
<reference evidence="7 8" key="1">
    <citation type="submission" date="2020-06" db="EMBL/GenBank/DDBJ databases">
        <title>Draft genome sequence of Candidatus Phytoplasma pruni (X-disease group, subgroup 16SrIII-B) strain ChTDIII from Argentina.</title>
        <authorList>
            <person name="Fernandez F.D."/>
            <person name="Zuebert C."/>
            <person name="Huettel B."/>
            <person name="Kube M."/>
            <person name="Conci L.R."/>
        </authorList>
    </citation>
    <scope>NUCLEOTIDE SEQUENCE [LARGE SCALE GENOMIC DNA]</scope>
    <source>
        <strain evidence="7 8">ChTDIII</strain>
    </source>
</reference>
<dbReference type="GO" id="GO:0005829">
    <property type="term" value="C:cytosol"/>
    <property type="evidence" value="ECO:0007669"/>
    <property type="project" value="TreeGrafter"/>
</dbReference>
<dbReference type="Gene3D" id="3.30.420.140">
    <property type="entry name" value="YqgF/RNase H-like domain"/>
    <property type="match status" value="1"/>
</dbReference>
<proteinExistence type="inferred from homology"/>
<evidence type="ECO:0000259" key="6">
    <source>
        <dbReference type="SMART" id="SM00732"/>
    </source>
</evidence>
<dbReference type="EC" id="3.1.-.-" evidence="5"/>
<dbReference type="GO" id="GO:0016788">
    <property type="term" value="F:hydrolase activity, acting on ester bonds"/>
    <property type="evidence" value="ECO:0007669"/>
    <property type="project" value="UniProtKB-UniRule"/>
</dbReference>
<dbReference type="PANTHER" id="PTHR33317">
    <property type="entry name" value="POLYNUCLEOTIDYL TRANSFERASE, RIBONUCLEASE H-LIKE SUPERFAMILY PROTEIN"/>
    <property type="match status" value="1"/>
</dbReference>
<dbReference type="AlphaFoldDB" id="A0A851HAY9"/>
<dbReference type="SUPFAM" id="SSF53098">
    <property type="entry name" value="Ribonuclease H-like"/>
    <property type="match status" value="1"/>
</dbReference>
<dbReference type="GO" id="GO:0000967">
    <property type="term" value="P:rRNA 5'-end processing"/>
    <property type="evidence" value="ECO:0007669"/>
    <property type="project" value="UniProtKB-UniRule"/>
</dbReference>